<dbReference type="RefSeq" id="XP_040726643.1">
    <property type="nucleotide sequence ID" value="XM_040868880.1"/>
</dbReference>
<gene>
    <name evidence="2" type="ORF">BCR37DRAFT_377698</name>
</gene>
<dbReference type="Proteomes" id="UP000193685">
    <property type="component" value="Unassembled WGS sequence"/>
</dbReference>
<protein>
    <recommendedName>
        <fullName evidence="4">Secreted protein</fullName>
    </recommendedName>
</protein>
<feature type="signal peptide" evidence="1">
    <location>
        <begin position="1"/>
        <end position="26"/>
    </location>
</feature>
<organism evidence="2 3">
    <name type="scientific">Protomyces lactucae-debilis</name>
    <dbReference type="NCBI Taxonomy" id="2754530"/>
    <lineage>
        <taxon>Eukaryota</taxon>
        <taxon>Fungi</taxon>
        <taxon>Dikarya</taxon>
        <taxon>Ascomycota</taxon>
        <taxon>Taphrinomycotina</taxon>
        <taxon>Taphrinomycetes</taxon>
        <taxon>Taphrinales</taxon>
        <taxon>Protomycetaceae</taxon>
        <taxon>Protomyces</taxon>
    </lineage>
</organism>
<dbReference type="GeneID" id="63785479"/>
<sequence>MALLSICSGCSRLYSLLFFLSSLVSHQRLSHYLYLCSYPSRSPTISSSYLFWRSCPLTPASLSPTSLLCVADLTSPSQLLYSRSLFTVRFLARA</sequence>
<accession>A0A1Y2FLL2</accession>
<keyword evidence="1" id="KW-0732">Signal</keyword>
<name>A0A1Y2FLL2_PROLT</name>
<feature type="chain" id="PRO_5012598598" description="Secreted protein" evidence="1">
    <location>
        <begin position="27"/>
        <end position="94"/>
    </location>
</feature>
<evidence type="ECO:0000313" key="2">
    <source>
        <dbReference type="EMBL" id="ORY84860.1"/>
    </source>
</evidence>
<proteinExistence type="predicted"/>
<evidence type="ECO:0008006" key="4">
    <source>
        <dbReference type="Google" id="ProtNLM"/>
    </source>
</evidence>
<dbReference type="AlphaFoldDB" id="A0A1Y2FLL2"/>
<keyword evidence="3" id="KW-1185">Reference proteome</keyword>
<reference evidence="2 3" key="1">
    <citation type="submission" date="2016-07" db="EMBL/GenBank/DDBJ databases">
        <title>Pervasive Adenine N6-methylation of Active Genes in Fungi.</title>
        <authorList>
            <consortium name="DOE Joint Genome Institute"/>
            <person name="Mondo S.J."/>
            <person name="Dannebaum R.O."/>
            <person name="Kuo R.C."/>
            <person name="Labutti K."/>
            <person name="Haridas S."/>
            <person name="Kuo A."/>
            <person name="Salamov A."/>
            <person name="Ahrendt S.R."/>
            <person name="Lipzen A."/>
            <person name="Sullivan W."/>
            <person name="Andreopoulos W.B."/>
            <person name="Clum A."/>
            <person name="Lindquist E."/>
            <person name="Daum C."/>
            <person name="Ramamoorthy G.K."/>
            <person name="Gryganskyi A."/>
            <person name="Culley D."/>
            <person name="Magnuson J.K."/>
            <person name="James T.Y."/>
            <person name="O'Malley M.A."/>
            <person name="Stajich J.E."/>
            <person name="Spatafora J.W."/>
            <person name="Visel A."/>
            <person name="Grigoriev I.V."/>
        </authorList>
    </citation>
    <scope>NUCLEOTIDE SEQUENCE [LARGE SCALE GENOMIC DNA]</scope>
    <source>
        <strain evidence="2 3">12-1054</strain>
    </source>
</reference>
<comment type="caution">
    <text evidence="2">The sequence shown here is derived from an EMBL/GenBank/DDBJ whole genome shotgun (WGS) entry which is preliminary data.</text>
</comment>
<evidence type="ECO:0000256" key="1">
    <source>
        <dbReference type="SAM" id="SignalP"/>
    </source>
</evidence>
<evidence type="ECO:0000313" key="3">
    <source>
        <dbReference type="Proteomes" id="UP000193685"/>
    </source>
</evidence>
<dbReference type="EMBL" id="MCFI01000005">
    <property type="protein sequence ID" value="ORY84860.1"/>
    <property type="molecule type" value="Genomic_DNA"/>
</dbReference>